<dbReference type="SUPFAM" id="SSF48008">
    <property type="entry name" value="GntR ligand-binding domain-like"/>
    <property type="match status" value="1"/>
</dbReference>
<dbReference type="InterPro" id="IPR008920">
    <property type="entry name" value="TF_FadR/GntR_C"/>
</dbReference>
<keyword evidence="2" id="KW-0238">DNA-binding</keyword>
<dbReference type="Gene3D" id="1.20.120.530">
    <property type="entry name" value="GntR ligand-binding domain-like"/>
    <property type="match status" value="1"/>
</dbReference>
<reference evidence="6" key="1">
    <citation type="journal article" date="2019" name="Int. J. Syst. Evol. Microbiol.">
        <title>The Global Catalogue of Microorganisms (GCM) 10K type strain sequencing project: providing services to taxonomists for standard genome sequencing and annotation.</title>
        <authorList>
            <consortium name="The Broad Institute Genomics Platform"/>
            <consortium name="The Broad Institute Genome Sequencing Center for Infectious Disease"/>
            <person name="Wu L."/>
            <person name="Ma J."/>
        </authorList>
    </citation>
    <scope>NUCLEOTIDE SEQUENCE [LARGE SCALE GENOMIC DNA]</scope>
    <source>
        <strain evidence="6">JCM 17666</strain>
    </source>
</reference>
<organism evidence="5 6">
    <name type="scientific">Pigmentiphaga soli</name>
    <dbReference type="NCBI Taxonomy" id="1007095"/>
    <lineage>
        <taxon>Bacteria</taxon>
        <taxon>Pseudomonadati</taxon>
        <taxon>Pseudomonadota</taxon>
        <taxon>Betaproteobacteria</taxon>
        <taxon>Burkholderiales</taxon>
        <taxon>Alcaligenaceae</taxon>
        <taxon>Pigmentiphaga</taxon>
    </lineage>
</organism>
<dbReference type="Pfam" id="PF07729">
    <property type="entry name" value="FCD"/>
    <property type="match status" value="1"/>
</dbReference>
<dbReference type="PANTHER" id="PTHR43537:SF24">
    <property type="entry name" value="GLUCONATE OPERON TRANSCRIPTIONAL REPRESSOR"/>
    <property type="match status" value="1"/>
</dbReference>
<dbReference type="PROSITE" id="PS50949">
    <property type="entry name" value="HTH_GNTR"/>
    <property type="match status" value="1"/>
</dbReference>
<dbReference type="Pfam" id="PF00392">
    <property type="entry name" value="GntR"/>
    <property type="match status" value="1"/>
</dbReference>
<evidence type="ECO:0000256" key="2">
    <source>
        <dbReference type="ARBA" id="ARBA00023125"/>
    </source>
</evidence>
<evidence type="ECO:0000313" key="6">
    <source>
        <dbReference type="Proteomes" id="UP001501671"/>
    </source>
</evidence>
<dbReference type="EMBL" id="BAABFO010000003">
    <property type="protein sequence ID" value="GAA4326086.1"/>
    <property type="molecule type" value="Genomic_DNA"/>
</dbReference>
<keyword evidence="1" id="KW-0805">Transcription regulation</keyword>
<dbReference type="SMART" id="SM00895">
    <property type="entry name" value="FCD"/>
    <property type="match status" value="1"/>
</dbReference>
<dbReference type="InterPro" id="IPR011711">
    <property type="entry name" value="GntR_C"/>
</dbReference>
<dbReference type="InterPro" id="IPR000524">
    <property type="entry name" value="Tscrpt_reg_HTH_GntR"/>
</dbReference>
<name>A0ABP8GLE9_9BURK</name>
<dbReference type="Gene3D" id="1.10.10.10">
    <property type="entry name" value="Winged helix-like DNA-binding domain superfamily/Winged helix DNA-binding domain"/>
    <property type="match status" value="1"/>
</dbReference>
<proteinExistence type="predicted"/>
<dbReference type="RefSeq" id="WP_345246780.1">
    <property type="nucleotide sequence ID" value="NZ_BAABFO010000003.1"/>
</dbReference>
<feature type="domain" description="HTH gntR-type" evidence="4">
    <location>
        <begin position="22"/>
        <end position="89"/>
    </location>
</feature>
<evidence type="ECO:0000313" key="5">
    <source>
        <dbReference type="EMBL" id="GAA4326086.1"/>
    </source>
</evidence>
<keyword evidence="6" id="KW-1185">Reference proteome</keyword>
<dbReference type="CDD" id="cd07377">
    <property type="entry name" value="WHTH_GntR"/>
    <property type="match status" value="1"/>
</dbReference>
<sequence>MSDLTASPAQLDPDLRVTRIAAPLRHSVVESIRNAIALGHLQAGQRLTEKALCEMTGVSRTLVREALRQLESEGLIDVVPHRGPFVARLTPEQAEYIYQVRRELEGLAAELFATLASAEEQKALKKALRQLTASFSNKDPAVRLNAKNEFYACLLRGSGNAILAQVLSLLNGRIVVLRATSLQQQGRARESIRELNELVEAVLARDPAAAREAARRHVASAAAAALAIMRGQAAN</sequence>
<evidence type="ECO:0000256" key="3">
    <source>
        <dbReference type="ARBA" id="ARBA00023163"/>
    </source>
</evidence>
<keyword evidence="3" id="KW-0804">Transcription</keyword>
<evidence type="ECO:0000256" key="1">
    <source>
        <dbReference type="ARBA" id="ARBA00023015"/>
    </source>
</evidence>
<dbReference type="SMART" id="SM00345">
    <property type="entry name" value="HTH_GNTR"/>
    <property type="match status" value="1"/>
</dbReference>
<dbReference type="SUPFAM" id="SSF46785">
    <property type="entry name" value="Winged helix' DNA-binding domain"/>
    <property type="match status" value="1"/>
</dbReference>
<dbReference type="Proteomes" id="UP001501671">
    <property type="component" value="Unassembled WGS sequence"/>
</dbReference>
<dbReference type="InterPro" id="IPR036390">
    <property type="entry name" value="WH_DNA-bd_sf"/>
</dbReference>
<accession>A0ABP8GLE9</accession>
<protein>
    <submittedName>
        <fullName evidence="5">GntR family transcriptional regulator</fullName>
    </submittedName>
</protein>
<gene>
    <name evidence="5" type="ORF">GCM10023144_09100</name>
</gene>
<dbReference type="PANTHER" id="PTHR43537">
    <property type="entry name" value="TRANSCRIPTIONAL REGULATOR, GNTR FAMILY"/>
    <property type="match status" value="1"/>
</dbReference>
<evidence type="ECO:0000259" key="4">
    <source>
        <dbReference type="PROSITE" id="PS50949"/>
    </source>
</evidence>
<comment type="caution">
    <text evidence="5">The sequence shown here is derived from an EMBL/GenBank/DDBJ whole genome shotgun (WGS) entry which is preliminary data.</text>
</comment>
<dbReference type="InterPro" id="IPR036388">
    <property type="entry name" value="WH-like_DNA-bd_sf"/>
</dbReference>
<dbReference type="PRINTS" id="PR00035">
    <property type="entry name" value="HTHGNTR"/>
</dbReference>